<evidence type="ECO:0000259" key="2">
    <source>
        <dbReference type="Pfam" id="PF14719"/>
    </source>
</evidence>
<dbReference type="GO" id="GO:0046627">
    <property type="term" value="P:negative regulation of insulin receptor signaling pathway"/>
    <property type="evidence" value="ECO:0007669"/>
    <property type="project" value="InterPro"/>
</dbReference>
<evidence type="ECO:0000313" key="4">
    <source>
        <dbReference type="Proteomes" id="UP001163046"/>
    </source>
</evidence>
<sequence>MAYSALRNIRFTRGAKRKEDISVPVIYLGSVQILCPVGEGICGSVEEIVENCRIKLKHNLLPKQTLQVKDNSFELSKADEEAQRMKTVYKFSRIIYCGVDGKRRKILVFNYHHGEGEGRDVYLTQAFMCENKSAAKQLAFSVAEYFQRLKIVDAREDDENANEEPQLKTKSGAFKSKRGVRNDTRNSNSESEIELGIIACSSRLNVLGNSQKYVIKT</sequence>
<feature type="domain" description="PID" evidence="2">
    <location>
        <begin position="25"/>
        <end position="145"/>
    </location>
</feature>
<comment type="caution">
    <text evidence="3">The sequence shown here is derived from an EMBL/GenBank/DDBJ whole genome shotgun (WGS) entry which is preliminary data.</text>
</comment>
<dbReference type="GO" id="GO:0051881">
    <property type="term" value="P:regulation of mitochondrial membrane potential"/>
    <property type="evidence" value="ECO:0007669"/>
    <property type="project" value="InterPro"/>
</dbReference>
<accession>A0A9X0CE67</accession>
<dbReference type="InterPro" id="IPR039112">
    <property type="entry name" value="PID1"/>
</dbReference>
<dbReference type="PANTHER" id="PTHR16265:SF1">
    <property type="entry name" value="PTB-CONTAINING, CUBILIN AND LRP1-INTERACTING PROTEIN"/>
    <property type="match status" value="1"/>
</dbReference>
<dbReference type="InterPro" id="IPR006020">
    <property type="entry name" value="PTB/PI_dom"/>
</dbReference>
<dbReference type="Gene3D" id="2.30.29.30">
    <property type="entry name" value="Pleckstrin-homology domain (PH domain)/Phosphotyrosine-binding domain (PTB)"/>
    <property type="match status" value="1"/>
</dbReference>
<dbReference type="OrthoDB" id="5985408at2759"/>
<dbReference type="InterPro" id="IPR011993">
    <property type="entry name" value="PH-like_dom_sf"/>
</dbReference>
<dbReference type="EMBL" id="MU827834">
    <property type="protein sequence ID" value="KAJ7319497.1"/>
    <property type="molecule type" value="Genomic_DNA"/>
</dbReference>
<gene>
    <name evidence="3" type="ORF">OS493_035984</name>
</gene>
<feature type="region of interest" description="Disordered" evidence="1">
    <location>
        <begin position="157"/>
        <end position="186"/>
    </location>
</feature>
<dbReference type="SUPFAM" id="SSF50729">
    <property type="entry name" value="PH domain-like"/>
    <property type="match status" value="1"/>
</dbReference>
<name>A0A9X0CE67_9CNID</name>
<dbReference type="Pfam" id="PF14719">
    <property type="entry name" value="PID_2"/>
    <property type="match status" value="1"/>
</dbReference>
<reference evidence="3" key="1">
    <citation type="submission" date="2023-01" db="EMBL/GenBank/DDBJ databases">
        <title>Genome assembly of the deep-sea coral Lophelia pertusa.</title>
        <authorList>
            <person name="Herrera S."/>
            <person name="Cordes E."/>
        </authorList>
    </citation>
    <scope>NUCLEOTIDE SEQUENCE</scope>
    <source>
        <strain evidence="3">USNM1676648</strain>
        <tissue evidence="3">Polyp</tissue>
    </source>
</reference>
<dbReference type="AlphaFoldDB" id="A0A9X0CE67"/>
<dbReference type="Proteomes" id="UP001163046">
    <property type="component" value="Unassembled WGS sequence"/>
</dbReference>
<keyword evidence="4" id="KW-1185">Reference proteome</keyword>
<evidence type="ECO:0000256" key="1">
    <source>
        <dbReference type="SAM" id="MobiDB-lite"/>
    </source>
</evidence>
<proteinExistence type="predicted"/>
<dbReference type="CDD" id="cd00934">
    <property type="entry name" value="PTB"/>
    <property type="match status" value="1"/>
</dbReference>
<organism evidence="3 4">
    <name type="scientific">Desmophyllum pertusum</name>
    <dbReference type="NCBI Taxonomy" id="174260"/>
    <lineage>
        <taxon>Eukaryota</taxon>
        <taxon>Metazoa</taxon>
        <taxon>Cnidaria</taxon>
        <taxon>Anthozoa</taxon>
        <taxon>Hexacorallia</taxon>
        <taxon>Scleractinia</taxon>
        <taxon>Caryophylliina</taxon>
        <taxon>Caryophylliidae</taxon>
        <taxon>Desmophyllum</taxon>
    </lineage>
</organism>
<dbReference type="PANTHER" id="PTHR16265">
    <property type="entry name" value="PTB-CONTAINING, CUBILIN AND LRP1-INTERACTING PROTEIN"/>
    <property type="match status" value="1"/>
</dbReference>
<protein>
    <recommendedName>
        <fullName evidence="2">PID domain-containing protein</fullName>
    </recommendedName>
</protein>
<dbReference type="GO" id="GO:0042127">
    <property type="term" value="P:regulation of cell population proliferation"/>
    <property type="evidence" value="ECO:0007669"/>
    <property type="project" value="InterPro"/>
</dbReference>
<evidence type="ECO:0000313" key="3">
    <source>
        <dbReference type="EMBL" id="KAJ7319497.1"/>
    </source>
</evidence>